<proteinExistence type="predicted"/>
<evidence type="ECO:0000313" key="2">
    <source>
        <dbReference type="Proteomes" id="UP000238375"/>
    </source>
</evidence>
<dbReference type="RefSeq" id="WP_106140070.1">
    <property type="nucleotide sequence ID" value="NZ_PVTE01000025.1"/>
</dbReference>
<accession>A0A2T0S8N4</accession>
<protein>
    <submittedName>
        <fullName evidence="1">Uncharacterized protein</fullName>
    </submittedName>
</protein>
<dbReference type="EMBL" id="PVTE01000025">
    <property type="protein sequence ID" value="PRY29788.1"/>
    <property type="molecule type" value="Genomic_DNA"/>
</dbReference>
<dbReference type="AlphaFoldDB" id="A0A2T0S8N4"/>
<organism evidence="1 2">
    <name type="scientific">Spirosoma oryzae</name>
    <dbReference type="NCBI Taxonomy" id="1469603"/>
    <lineage>
        <taxon>Bacteria</taxon>
        <taxon>Pseudomonadati</taxon>
        <taxon>Bacteroidota</taxon>
        <taxon>Cytophagia</taxon>
        <taxon>Cytophagales</taxon>
        <taxon>Cytophagaceae</taxon>
        <taxon>Spirosoma</taxon>
    </lineage>
</organism>
<evidence type="ECO:0000313" key="1">
    <source>
        <dbReference type="EMBL" id="PRY29788.1"/>
    </source>
</evidence>
<keyword evidence="2" id="KW-1185">Reference proteome</keyword>
<comment type="caution">
    <text evidence="1">The sequence shown here is derived from an EMBL/GenBank/DDBJ whole genome shotgun (WGS) entry which is preliminary data.</text>
</comment>
<dbReference type="Proteomes" id="UP000238375">
    <property type="component" value="Unassembled WGS sequence"/>
</dbReference>
<name>A0A2T0S8N4_9BACT</name>
<gene>
    <name evidence="1" type="ORF">CLV58_12550</name>
</gene>
<sequence length="118" mass="13948">MNDNQKQLVNKYFHELAVLPQEDRSIIAEMLNEEFNMRRTGRSTRQIDGWVQDFFTKGYCDVVDHSSKLSGHNDVAEIWIERIIHRLNSEHMMDSSSIQIKGCRIINTWHRSNKQSNQ</sequence>
<reference evidence="1 2" key="1">
    <citation type="submission" date="2018-03" db="EMBL/GenBank/DDBJ databases">
        <title>Genomic Encyclopedia of Archaeal and Bacterial Type Strains, Phase II (KMG-II): from individual species to whole genera.</title>
        <authorList>
            <person name="Goeker M."/>
        </authorList>
    </citation>
    <scope>NUCLEOTIDE SEQUENCE [LARGE SCALE GENOMIC DNA]</scope>
    <source>
        <strain evidence="1 2">DSM 28354</strain>
    </source>
</reference>